<evidence type="ECO:0000313" key="3">
    <source>
        <dbReference type="Proteomes" id="UP001221757"/>
    </source>
</evidence>
<proteinExistence type="predicted"/>
<sequence>MPSRTRSSTSSAPSASRPSKLRRVAPPDPVFEDSDMDSDGDENDAALARYEPTHLDAPWAYSFEPNDRVWIRNHDKWIKGRIFPHSVPKLGSSDVRIFSLPLNFLKFTPFFFAAQNLTYWNVLYQDSFGHKLRKYFAPLLGELKPDTSAVRSLLRDAHWI</sequence>
<accession>A0AAD7G6P8</accession>
<dbReference type="AlphaFoldDB" id="A0AAD7G6P8"/>
<feature type="region of interest" description="Disordered" evidence="1">
    <location>
        <begin position="1"/>
        <end position="43"/>
    </location>
</feature>
<name>A0AAD7G6P8_MYCRO</name>
<reference evidence="2" key="1">
    <citation type="submission" date="2023-03" db="EMBL/GenBank/DDBJ databases">
        <title>Massive genome expansion in bonnet fungi (Mycena s.s.) driven by repeated elements and novel gene families across ecological guilds.</title>
        <authorList>
            <consortium name="Lawrence Berkeley National Laboratory"/>
            <person name="Harder C.B."/>
            <person name="Miyauchi S."/>
            <person name="Viragh M."/>
            <person name="Kuo A."/>
            <person name="Thoen E."/>
            <person name="Andreopoulos B."/>
            <person name="Lu D."/>
            <person name="Skrede I."/>
            <person name="Drula E."/>
            <person name="Henrissat B."/>
            <person name="Morin E."/>
            <person name="Kohler A."/>
            <person name="Barry K."/>
            <person name="LaButti K."/>
            <person name="Morin E."/>
            <person name="Salamov A."/>
            <person name="Lipzen A."/>
            <person name="Mereny Z."/>
            <person name="Hegedus B."/>
            <person name="Baldrian P."/>
            <person name="Stursova M."/>
            <person name="Weitz H."/>
            <person name="Taylor A."/>
            <person name="Grigoriev I.V."/>
            <person name="Nagy L.G."/>
            <person name="Martin F."/>
            <person name="Kauserud H."/>
        </authorList>
    </citation>
    <scope>NUCLEOTIDE SEQUENCE</scope>
    <source>
        <strain evidence="2">CBHHK067</strain>
    </source>
</reference>
<feature type="compositionally biased region" description="Acidic residues" evidence="1">
    <location>
        <begin position="30"/>
        <end position="43"/>
    </location>
</feature>
<dbReference type="Proteomes" id="UP001221757">
    <property type="component" value="Unassembled WGS sequence"/>
</dbReference>
<evidence type="ECO:0000313" key="2">
    <source>
        <dbReference type="EMBL" id="KAJ7671858.1"/>
    </source>
</evidence>
<gene>
    <name evidence="2" type="ORF">B0H17DRAFT_192567</name>
</gene>
<keyword evidence="3" id="KW-1185">Reference proteome</keyword>
<protein>
    <submittedName>
        <fullName evidence="2">Uncharacterized protein</fullName>
    </submittedName>
</protein>
<organism evidence="2 3">
    <name type="scientific">Mycena rosella</name>
    <name type="common">Pink bonnet</name>
    <name type="synonym">Agaricus rosellus</name>
    <dbReference type="NCBI Taxonomy" id="1033263"/>
    <lineage>
        <taxon>Eukaryota</taxon>
        <taxon>Fungi</taxon>
        <taxon>Dikarya</taxon>
        <taxon>Basidiomycota</taxon>
        <taxon>Agaricomycotina</taxon>
        <taxon>Agaricomycetes</taxon>
        <taxon>Agaricomycetidae</taxon>
        <taxon>Agaricales</taxon>
        <taxon>Marasmiineae</taxon>
        <taxon>Mycenaceae</taxon>
        <taxon>Mycena</taxon>
    </lineage>
</organism>
<comment type="caution">
    <text evidence="2">The sequence shown here is derived from an EMBL/GenBank/DDBJ whole genome shotgun (WGS) entry which is preliminary data.</text>
</comment>
<dbReference type="EMBL" id="JARKIE010000171">
    <property type="protein sequence ID" value="KAJ7671858.1"/>
    <property type="molecule type" value="Genomic_DNA"/>
</dbReference>
<evidence type="ECO:0000256" key="1">
    <source>
        <dbReference type="SAM" id="MobiDB-lite"/>
    </source>
</evidence>
<feature type="compositionally biased region" description="Low complexity" evidence="1">
    <location>
        <begin position="1"/>
        <end position="18"/>
    </location>
</feature>